<comment type="caution">
    <text evidence="2">The sequence shown here is derived from an EMBL/GenBank/DDBJ whole genome shotgun (WGS) entry which is preliminary data.</text>
</comment>
<protein>
    <submittedName>
        <fullName evidence="2">Uncharacterized protein</fullName>
    </submittedName>
</protein>
<dbReference type="Proteomes" id="UP000285777">
    <property type="component" value="Unassembled WGS sequence"/>
</dbReference>
<proteinExistence type="predicted"/>
<reference evidence="2 3" key="1">
    <citation type="submission" date="2018-08" db="EMBL/GenBank/DDBJ databases">
        <title>A genome reference for cultivated species of the human gut microbiota.</title>
        <authorList>
            <person name="Zou Y."/>
            <person name="Xue W."/>
            <person name="Luo G."/>
        </authorList>
    </citation>
    <scope>NUCLEOTIDE SEQUENCE [LARGE SCALE GENOMIC DNA]</scope>
    <source>
        <strain evidence="2 3">AM13-21</strain>
    </source>
</reference>
<gene>
    <name evidence="2" type="ORF">DW150_03480</name>
</gene>
<dbReference type="EMBL" id="QRLF01000004">
    <property type="protein sequence ID" value="RHI95746.1"/>
    <property type="molecule type" value="Genomic_DNA"/>
</dbReference>
<evidence type="ECO:0000256" key="1">
    <source>
        <dbReference type="SAM" id="Coils"/>
    </source>
</evidence>
<accession>A0A415BVR7</accession>
<evidence type="ECO:0000313" key="3">
    <source>
        <dbReference type="Proteomes" id="UP000285777"/>
    </source>
</evidence>
<organism evidence="2 3">
    <name type="scientific">Phocaeicola vulgatus</name>
    <name type="common">Bacteroides vulgatus</name>
    <dbReference type="NCBI Taxonomy" id="821"/>
    <lineage>
        <taxon>Bacteria</taxon>
        <taxon>Pseudomonadati</taxon>
        <taxon>Bacteroidota</taxon>
        <taxon>Bacteroidia</taxon>
        <taxon>Bacteroidales</taxon>
        <taxon>Bacteroidaceae</taxon>
        <taxon>Phocaeicola</taxon>
    </lineage>
</organism>
<name>A0A415BVR7_PHOVU</name>
<sequence>MYVDNMNIQVKMENEGAKKMTCEDALRRLEEARRLKREYVKELEKKMKEDFKKRTGQDATYFEVW</sequence>
<dbReference type="AlphaFoldDB" id="A0A415BVR7"/>
<keyword evidence="1" id="KW-0175">Coiled coil</keyword>
<feature type="coiled-coil region" evidence="1">
    <location>
        <begin position="22"/>
        <end position="49"/>
    </location>
</feature>
<evidence type="ECO:0000313" key="2">
    <source>
        <dbReference type="EMBL" id="RHI95746.1"/>
    </source>
</evidence>